<dbReference type="Proteomes" id="UP000499080">
    <property type="component" value="Unassembled WGS sequence"/>
</dbReference>
<proteinExistence type="predicted"/>
<comment type="caution">
    <text evidence="2">The sequence shown here is derived from an EMBL/GenBank/DDBJ whole genome shotgun (WGS) entry which is preliminary data.</text>
</comment>
<dbReference type="AlphaFoldDB" id="A0A4Y2ETX0"/>
<organism evidence="2 3">
    <name type="scientific">Araneus ventricosus</name>
    <name type="common">Orbweaver spider</name>
    <name type="synonym">Epeira ventricosa</name>
    <dbReference type="NCBI Taxonomy" id="182803"/>
    <lineage>
        <taxon>Eukaryota</taxon>
        <taxon>Metazoa</taxon>
        <taxon>Ecdysozoa</taxon>
        <taxon>Arthropoda</taxon>
        <taxon>Chelicerata</taxon>
        <taxon>Arachnida</taxon>
        <taxon>Araneae</taxon>
        <taxon>Araneomorphae</taxon>
        <taxon>Entelegynae</taxon>
        <taxon>Araneoidea</taxon>
        <taxon>Araneidae</taxon>
        <taxon>Araneus</taxon>
    </lineage>
</organism>
<dbReference type="EMBL" id="BGPR01000714">
    <property type="protein sequence ID" value="GBM32670.1"/>
    <property type="molecule type" value="Genomic_DNA"/>
</dbReference>
<keyword evidence="3" id="KW-1185">Reference proteome</keyword>
<reference evidence="2 3" key="1">
    <citation type="journal article" date="2019" name="Sci. Rep.">
        <title>Orb-weaving spider Araneus ventricosus genome elucidates the spidroin gene catalogue.</title>
        <authorList>
            <person name="Kono N."/>
            <person name="Nakamura H."/>
            <person name="Ohtoshi R."/>
            <person name="Moran D.A.P."/>
            <person name="Shinohara A."/>
            <person name="Yoshida Y."/>
            <person name="Fujiwara M."/>
            <person name="Mori M."/>
            <person name="Tomita M."/>
            <person name="Arakawa K."/>
        </authorList>
    </citation>
    <scope>NUCLEOTIDE SEQUENCE [LARGE SCALE GENOMIC DNA]</scope>
</reference>
<evidence type="ECO:0000313" key="3">
    <source>
        <dbReference type="Proteomes" id="UP000499080"/>
    </source>
</evidence>
<accession>A0A4Y2ETX0</accession>
<feature type="compositionally biased region" description="Low complexity" evidence="1">
    <location>
        <begin position="1"/>
        <end position="12"/>
    </location>
</feature>
<evidence type="ECO:0000313" key="2">
    <source>
        <dbReference type="EMBL" id="GBM32670.1"/>
    </source>
</evidence>
<sequence>MKQPPDATSSSDSDPDFPPSPRPQTCGLRTLGGSIPRTQISPPTNDIVYQYSYVILEAYSRPDLPSKFGNTTKQSELLFFVAESWISSRSKDPSFHLDCRTIKVGGVIVGGEASSA</sequence>
<protein>
    <submittedName>
        <fullName evidence="2">Uncharacterized protein</fullName>
    </submittedName>
</protein>
<gene>
    <name evidence="2" type="ORF">AVEN_89661_1</name>
</gene>
<evidence type="ECO:0000256" key="1">
    <source>
        <dbReference type="SAM" id="MobiDB-lite"/>
    </source>
</evidence>
<feature type="region of interest" description="Disordered" evidence="1">
    <location>
        <begin position="1"/>
        <end position="39"/>
    </location>
</feature>
<name>A0A4Y2ETX0_ARAVE</name>